<evidence type="ECO:0000313" key="1">
    <source>
        <dbReference type="EMBL" id="GAA0700788.1"/>
    </source>
</evidence>
<sequence>MSLLCIGLLAAAVEIQCVETDDFTLRWQHSVEHSGWYEEYQLSGQQLQLVESAVQQSGAGMEPAPDARLIDGWWVSRPATPLSVPELVLPDSAFTGPMHLCLQETCQPLRSWLTGHENSTAPVRLFAGEQPLSQDDH</sequence>
<name>A0ABP3TGI3_9GAMM</name>
<dbReference type="InterPro" id="IPR015001">
    <property type="entry name" value="DUF1850"/>
</dbReference>
<comment type="caution">
    <text evidence="1">The sequence shown here is derived from an EMBL/GenBank/DDBJ whole genome shotgun (WGS) entry which is preliminary data.</text>
</comment>
<gene>
    <name evidence="1" type="ORF">GCM10009104_32340</name>
</gene>
<accession>A0ABP3TGI3</accession>
<keyword evidence="2" id="KW-1185">Reference proteome</keyword>
<dbReference type="Pfam" id="PF08905">
    <property type="entry name" value="DUF1850"/>
    <property type="match status" value="1"/>
</dbReference>
<protein>
    <submittedName>
        <fullName evidence="1">DUF1850 domain-containing protein</fullName>
    </submittedName>
</protein>
<reference evidence="2" key="1">
    <citation type="journal article" date="2019" name="Int. J. Syst. Evol. Microbiol.">
        <title>The Global Catalogue of Microorganisms (GCM) 10K type strain sequencing project: providing services to taxonomists for standard genome sequencing and annotation.</title>
        <authorList>
            <consortium name="The Broad Institute Genomics Platform"/>
            <consortium name="The Broad Institute Genome Sequencing Center for Infectious Disease"/>
            <person name="Wu L."/>
            <person name="Ma J."/>
        </authorList>
    </citation>
    <scope>NUCLEOTIDE SEQUENCE [LARGE SCALE GENOMIC DNA]</scope>
    <source>
        <strain evidence="2">JCM 15134</strain>
    </source>
</reference>
<evidence type="ECO:0000313" key="2">
    <source>
        <dbReference type="Proteomes" id="UP001499915"/>
    </source>
</evidence>
<proteinExistence type="predicted"/>
<dbReference type="EMBL" id="BAAAET010000005">
    <property type="protein sequence ID" value="GAA0700788.1"/>
    <property type="molecule type" value="Genomic_DNA"/>
</dbReference>
<organism evidence="1 2">
    <name type="scientific">Marinobacterium maritimum</name>
    <dbReference type="NCBI Taxonomy" id="500162"/>
    <lineage>
        <taxon>Bacteria</taxon>
        <taxon>Pseudomonadati</taxon>
        <taxon>Pseudomonadota</taxon>
        <taxon>Gammaproteobacteria</taxon>
        <taxon>Oceanospirillales</taxon>
        <taxon>Oceanospirillaceae</taxon>
        <taxon>Marinobacterium</taxon>
    </lineage>
</organism>
<dbReference type="RefSeq" id="WP_343808425.1">
    <property type="nucleotide sequence ID" value="NZ_BAAAET010000005.1"/>
</dbReference>
<dbReference type="Proteomes" id="UP001499915">
    <property type="component" value="Unassembled WGS sequence"/>
</dbReference>